<evidence type="ECO:0000313" key="1">
    <source>
        <dbReference type="EMBL" id="MDE4907692.1"/>
    </source>
</evidence>
<dbReference type="InterPro" id="IPR036513">
    <property type="entry name" value="STAS_dom_sf"/>
</dbReference>
<proteinExistence type="predicted"/>
<organism evidence="1 2">
    <name type="scientific">Methanogenium marinum</name>
    <dbReference type="NCBI Taxonomy" id="348610"/>
    <lineage>
        <taxon>Archaea</taxon>
        <taxon>Methanobacteriati</taxon>
        <taxon>Methanobacteriota</taxon>
        <taxon>Stenosarchaea group</taxon>
        <taxon>Methanomicrobia</taxon>
        <taxon>Methanomicrobiales</taxon>
        <taxon>Methanomicrobiaceae</taxon>
        <taxon>Methanogenium</taxon>
    </lineage>
</organism>
<reference evidence="1" key="1">
    <citation type="submission" date="2022-01" db="EMBL/GenBank/DDBJ databases">
        <title>Draft genome of Methanogenium marinum DSM 15558.</title>
        <authorList>
            <person name="Chen S.-C."/>
            <person name="You Y.-T."/>
        </authorList>
    </citation>
    <scope>NUCLEOTIDE SEQUENCE</scope>
    <source>
        <strain evidence="1">DSM 15558</strain>
    </source>
</reference>
<dbReference type="InterPro" id="IPR038396">
    <property type="entry name" value="SpoIIAA-like_sf"/>
</dbReference>
<keyword evidence="2" id="KW-1185">Reference proteome</keyword>
<gene>
    <name evidence="1" type="ORF">L0665_03575</name>
</gene>
<dbReference type="SUPFAM" id="SSF52091">
    <property type="entry name" value="SpoIIaa-like"/>
    <property type="match status" value="1"/>
</dbReference>
<name>A0A9Q4PYD1_9EURY</name>
<accession>A0A9Q4PYD1</accession>
<evidence type="ECO:0000313" key="2">
    <source>
        <dbReference type="Proteomes" id="UP001143747"/>
    </source>
</evidence>
<dbReference type="EMBL" id="JAKELO010000002">
    <property type="protein sequence ID" value="MDE4907692.1"/>
    <property type="molecule type" value="Genomic_DNA"/>
</dbReference>
<protein>
    <submittedName>
        <fullName evidence="1">STAS/SEC14 domain-containing protein</fullName>
    </submittedName>
</protein>
<sequence length="133" mass="15652">MIELLPESRGCLVGFQFVGEITSEDYTEDFMPALRRAIENFGVVRLFVDISDLQSEGVGAMDDDVRGDSRVLYIERQAIVGDEEWERKLNYVDHFFIFPNSDLRFFRKNCEQDAWDWIREGMPQIRRMQAAFQ</sequence>
<comment type="caution">
    <text evidence="1">The sequence shown here is derived from an EMBL/GenBank/DDBJ whole genome shotgun (WGS) entry which is preliminary data.</text>
</comment>
<dbReference type="RefSeq" id="WP_274924340.1">
    <property type="nucleotide sequence ID" value="NZ_JAKELO010000002.1"/>
</dbReference>
<dbReference type="Gene3D" id="3.40.50.10600">
    <property type="entry name" value="SpoIIaa-like domains"/>
    <property type="match status" value="1"/>
</dbReference>
<dbReference type="AlphaFoldDB" id="A0A9Q4PYD1"/>
<dbReference type="InterPro" id="IPR021866">
    <property type="entry name" value="SpoIIAA-like"/>
</dbReference>
<dbReference type="Pfam" id="PF11964">
    <property type="entry name" value="SpoIIAA-like"/>
    <property type="match status" value="1"/>
</dbReference>
<dbReference type="Proteomes" id="UP001143747">
    <property type="component" value="Unassembled WGS sequence"/>
</dbReference>